<dbReference type="SUPFAM" id="SSF53300">
    <property type="entry name" value="vWA-like"/>
    <property type="match status" value="1"/>
</dbReference>
<feature type="non-terminal residue" evidence="1">
    <location>
        <position position="102"/>
    </location>
</feature>
<organism evidence="1 2">
    <name type="scientific">Ataeniobius toweri</name>
    <dbReference type="NCBI Taxonomy" id="208326"/>
    <lineage>
        <taxon>Eukaryota</taxon>
        <taxon>Metazoa</taxon>
        <taxon>Chordata</taxon>
        <taxon>Craniata</taxon>
        <taxon>Vertebrata</taxon>
        <taxon>Euteleostomi</taxon>
        <taxon>Actinopterygii</taxon>
        <taxon>Neopterygii</taxon>
        <taxon>Teleostei</taxon>
        <taxon>Neoteleostei</taxon>
        <taxon>Acanthomorphata</taxon>
        <taxon>Ovalentaria</taxon>
        <taxon>Atherinomorphae</taxon>
        <taxon>Cyprinodontiformes</taxon>
        <taxon>Goodeidae</taxon>
        <taxon>Ataeniobius</taxon>
    </lineage>
</organism>
<reference evidence="1 2" key="1">
    <citation type="submission" date="2021-07" db="EMBL/GenBank/DDBJ databases">
        <authorList>
            <person name="Palmer J.M."/>
        </authorList>
    </citation>
    <scope>NUCLEOTIDE SEQUENCE [LARGE SCALE GENOMIC DNA]</scope>
    <source>
        <strain evidence="1 2">AT_MEX2019</strain>
        <tissue evidence="1">Muscle</tissue>
    </source>
</reference>
<comment type="caution">
    <text evidence="1">The sequence shown here is derived from an EMBL/GenBank/DDBJ whole genome shotgun (WGS) entry which is preliminary data.</text>
</comment>
<name>A0ABU7ASV8_9TELE</name>
<evidence type="ECO:0000313" key="2">
    <source>
        <dbReference type="Proteomes" id="UP001345963"/>
    </source>
</evidence>
<evidence type="ECO:0008006" key="3">
    <source>
        <dbReference type="Google" id="ProtNLM"/>
    </source>
</evidence>
<accession>A0ABU7ASV8</accession>
<proteinExistence type="predicted"/>
<dbReference type="EMBL" id="JAHUTI010024577">
    <property type="protein sequence ID" value="MED6240520.1"/>
    <property type="molecule type" value="Genomic_DNA"/>
</dbReference>
<protein>
    <recommendedName>
        <fullName evidence="3">Copine C-terminal domain-containing protein</fullName>
    </recommendedName>
</protein>
<evidence type="ECO:0000313" key="1">
    <source>
        <dbReference type="EMBL" id="MED6240520.1"/>
    </source>
</evidence>
<gene>
    <name evidence="1" type="ORF">ATANTOWER_022464</name>
</gene>
<dbReference type="InterPro" id="IPR036465">
    <property type="entry name" value="vWFA_dom_sf"/>
</dbReference>
<sequence length="102" mass="11220">MVVRGCRWCRFYGSIASVLVIFSDGLDEDVMTLENESEKLRQSGISSLLIVALEGVRNAAQLQMVEFGRGFGYKLPLSIGMPSIGNTILKQIVSCLCFIVTE</sequence>
<keyword evidence="2" id="KW-1185">Reference proteome</keyword>
<dbReference type="Proteomes" id="UP001345963">
    <property type="component" value="Unassembled WGS sequence"/>
</dbReference>